<evidence type="ECO:0000256" key="6">
    <source>
        <dbReference type="SAM" id="MobiDB-lite"/>
    </source>
</evidence>
<dbReference type="Pfam" id="PF00486">
    <property type="entry name" value="Trans_reg_C"/>
    <property type="match status" value="1"/>
</dbReference>
<dbReference type="InterPro" id="IPR011990">
    <property type="entry name" value="TPR-like_helical_dom_sf"/>
</dbReference>
<dbReference type="PANTHER" id="PTHR35807:SF1">
    <property type="entry name" value="TRANSCRIPTIONAL REGULATOR REDD"/>
    <property type="match status" value="1"/>
</dbReference>
<protein>
    <submittedName>
        <fullName evidence="8">AfsR/SARP family transcriptional regulator</fullName>
    </submittedName>
</protein>
<dbReference type="InterPro" id="IPR005158">
    <property type="entry name" value="BTAD"/>
</dbReference>
<dbReference type="Gene3D" id="1.25.40.10">
    <property type="entry name" value="Tetratricopeptide repeat domain"/>
    <property type="match status" value="1"/>
</dbReference>
<feature type="DNA-binding region" description="OmpR/PhoB-type" evidence="5">
    <location>
        <begin position="1"/>
        <end position="77"/>
    </location>
</feature>
<reference evidence="9" key="1">
    <citation type="journal article" date="2019" name="Int. J. Syst. Evol. Microbiol.">
        <title>The Global Catalogue of Microorganisms (GCM) 10K type strain sequencing project: providing services to taxonomists for standard genome sequencing and annotation.</title>
        <authorList>
            <consortium name="The Broad Institute Genomics Platform"/>
            <consortium name="The Broad Institute Genome Sequencing Center for Infectious Disease"/>
            <person name="Wu L."/>
            <person name="Ma J."/>
        </authorList>
    </citation>
    <scope>NUCLEOTIDE SEQUENCE [LARGE SCALE GENOMIC DNA]</scope>
    <source>
        <strain evidence="9">CCM 7526</strain>
    </source>
</reference>
<feature type="region of interest" description="Disordered" evidence="6">
    <location>
        <begin position="230"/>
        <end position="261"/>
    </location>
</feature>
<proteinExistence type="inferred from homology"/>
<keyword evidence="2" id="KW-0805">Transcription regulation</keyword>
<accession>A0ABW4A408</accession>
<evidence type="ECO:0000256" key="5">
    <source>
        <dbReference type="PROSITE-ProRule" id="PRU01091"/>
    </source>
</evidence>
<dbReference type="SMART" id="SM00862">
    <property type="entry name" value="Trans_reg_C"/>
    <property type="match status" value="1"/>
</dbReference>
<dbReference type="PROSITE" id="PS51755">
    <property type="entry name" value="OMPR_PHOB"/>
    <property type="match status" value="1"/>
</dbReference>
<dbReference type="SUPFAM" id="SSF46894">
    <property type="entry name" value="C-terminal effector domain of the bipartite response regulators"/>
    <property type="match status" value="1"/>
</dbReference>
<evidence type="ECO:0000256" key="2">
    <source>
        <dbReference type="ARBA" id="ARBA00023015"/>
    </source>
</evidence>
<evidence type="ECO:0000256" key="4">
    <source>
        <dbReference type="ARBA" id="ARBA00023163"/>
    </source>
</evidence>
<keyword evidence="9" id="KW-1185">Reference proteome</keyword>
<dbReference type="SMART" id="SM01043">
    <property type="entry name" value="BTAD"/>
    <property type="match status" value="1"/>
</dbReference>
<name>A0ABW4A408_9ACTN</name>
<feature type="domain" description="OmpR/PhoB-type" evidence="7">
    <location>
        <begin position="1"/>
        <end position="77"/>
    </location>
</feature>
<keyword evidence="4" id="KW-0804">Transcription</keyword>
<dbReference type="Pfam" id="PF03704">
    <property type="entry name" value="BTAD"/>
    <property type="match status" value="1"/>
</dbReference>
<gene>
    <name evidence="8" type="ORF">ACFQ5G_07710</name>
</gene>
<evidence type="ECO:0000256" key="3">
    <source>
        <dbReference type="ARBA" id="ARBA00023125"/>
    </source>
</evidence>
<evidence type="ECO:0000313" key="9">
    <source>
        <dbReference type="Proteomes" id="UP001597183"/>
    </source>
</evidence>
<dbReference type="InterPro" id="IPR016032">
    <property type="entry name" value="Sig_transdc_resp-reg_C-effctor"/>
</dbReference>
<dbReference type="Proteomes" id="UP001597183">
    <property type="component" value="Unassembled WGS sequence"/>
</dbReference>
<dbReference type="RefSeq" id="WP_317795460.1">
    <property type="nucleotide sequence ID" value="NZ_AP028461.1"/>
</dbReference>
<dbReference type="CDD" id="cd15831">
    <property type="entry name" value="BTAD"/>
    <property type="match status" value="1"/>
</dbReference>
<dbReference type="Gene3D" id="1.10.10.10">
    <property type="entry name" value="Winged helix-like DNA-binding domain superfamily/Winged helix DNA-binding domain"/>
    <property type="match status" value="1"/>
</dbReference>
<keyword evidence="3 5" id="KW-0238">DNA-binding</keyword>
<comment type="caution">
    <text evidence="8">The sequence shown here is derived from an EMBL/GenBank/DDBJ whole genome shotgun (WGS) entry which is preliminary data.</text>
</comment>
<evidence type="ECO:0000259" key="7">
    <source>
        <dbReference type="PROSITE" id="PS51755"/>
    </source>
</evidence>
<dbReference type="SUPFAM" id="SSF48452">
    <property type="entry name" value="TPR-like"/>
    <property type="match status" value="1"/>
</dbReference>
<dbReference type="InterPro" id="IPR001867">
    <property type="entry name" value="OmpR/PhoB-type_DNA-bd"/>
</dbReference>
<evidence type="ECO:0000256" key="1">
    <source>
        <dbReference type="ARBA" id="ARBA00005820"/>
    </source>
</evidence>
<comment type="similarity">
    <text evidence="1">Belongs to the AfsR/DnrI/RedD regulatory family.</text>
</comment>
<dbReference type="InterPro" id="IPR051677">
    <property type="entry name" value="AfsR-DnrI-RedD_regulator"/>
</dbReference>
<dbReference type="InterPro" id="IPR036388">
    <property type="entry name" value="WH-like_DNA-bd_sf"/>
</dbReference>
<sequence length="261" mass="28744">MDIGSPQQRGTLAMLLLREGTTVTLDELISGLWGDEPPRSAVTTVRTYVYRLRRVLQQEGDDATSLESSGGGYVLHVPDGAVDINRFRAHTLRAAAATRHGDRRAAAAELRSALTLPDGRPLAGVQGPYAQGQRARLEQWIATAHLDLIEAEIHLGRHREILPDLTAMAAAHPLWEEVQALYMTALHGMGRTAEAMEHYRRSHRALVDELGIEPGAQLRAAMHHILAPAPTTVNAGPRRPRAGGSPRRRRPAWVSHRRLVR</sequence>
<dbReference type="PANTHER" id="PTHR35807">
    <property type="entry name" value="TRANSCRIPTIONAL REGULATOR REDD-RELATED"/>
    <property type="match status" value="1"/>
</dbReference>
<feature type="compositionally biased region" description="Basic residues" evidence="6">
    <location>
        <begin position="238"/>
        <end position="261"/>
    </location>
</feature>
<dbReference type="EMBL" id="JBHTMK010000008">
    <property type="protein sequence ID" value="MFD1365224.1"/>
    <property type="molecule type" value="Genomic_DNA"/>
</dbReference>
<evidence type="ECO:0000313" key="8">
    <source>
        <dbReference type="EMBL" id="MFD1365224.1"/>
    </source>
</evidence>
<organism evidence="8 9">
    <name type="scientific">Actinoplanes sichuanensis</name>
    <dbReference type="NCBI Taxonomy" id="512349"/>
    <lineage>
        <taxon>Bacteria</taxon>
        <taxon>Bacillati</taxon>
        <taxon>Actinomycetota</taxon>
        <taxon>Actinomycetes</taxon>
        <taxon>Micromonosporales</taxon>
        <taxon>Micromonosporaceae</taxon>
        <taxon>Actinoplanes</taxon>
    </lineage>
</organism>